<proteinExistence type="predicted"/>
<keyword evidence="2" id="KW-1185">Reference proteome</keyword>
<gene>
    <name evidence="3" type="primary">LOC108559348</name>
</gene>
<feature type="compositionally biased region" description="Polar residues" evidence="1">
    <location>
        <begin position="1"/>
        <end position="21"/>
    </location>
</feature>
<protein>
    <submittedName>
        <fullName evidence="3">Uncharacterized protein LOC108559348</fullName>
    </submittedName>
</protein>
<name>A0ABM1MBY3_NICVS</name>
<feature type="region of interest" description="Disordered" evidence="1">
    <location>
        <begin position="1"/>
        <end position="23"/>
    </location>
</feature>
<evidence type="ECO:0000313" key="3">
    <source>
        <dbReference type="RefSeq" id="XP_017772083.1"/>
    </source>
</evidence>
<reference evidence="3" key="1">
    <citation type="submission" date="2025-08" db="UniProtKB">
        <authorList>
            <consortium name="RefSeq"/>
        </authorList>
    </citation>
    <scope>IDENTIFICATION</scope>
    <source>
        <tissue evidence="3">Whole Larva</tissue>
    </source>
</reference>
<dbReference type="Proteomes" id="UP000695000">
    <property type="component" value="Unplaced"/>
</dbReference>
<evidence type="ECO:0000256" key="1">
    <source>
        <dbReference type="SAM" id="MobiDB-lite"/>
    </source>
</evidence>
<organism evidence="2 3">
    <name type="scientific">Nicrophorus vespilloides</name>
    <name type="common">Boreal carrion beetle</name>
    <dbReference type="NCBI Taxonomy" id="110193"/>
    <lineage>
        <taxon>Eukaryota</taxon>
        <taxon>Metazoa</taxon>
        <taxon>Ecdysozoa</taxon>
        <taxon>Arthropoda</taxon>
        <taxon>Hexapoda</taxon>
        <taxon>Insecta</taxon>
        <taxon>Pterygota</taxon>
        <taxon>Neoptera</taxon>
        <taxon>Endopterygota</taxon>
        <taxon>Coleoptera</taxon>
        <taxon>Polyphaga</taxon>
        <taxon>Staphyliniformia</taxon>
        <taxon>Silphidae</taxon>
        <taxon>Nicrophorinae</taxon>
        <taxon>Nicrophorus</taxon>
    </lineage>
</organism>
<sequence>MSNTNYNEDYQPMNLSTNLDQRPSLVERKIQAKTTTEPTKYLVPPKNDKQVEASINHLTKLSMRPFGTQFQASEVLEWANPDVEKFGEVKDSKVDYFGDIKKKRKENFANEKRDLLLKHLRGDIKRFRYDDKEDKAELVNRCCYLEEELKKLKIQNKIQDDLLKQRMHRCIECLKKIS</sequence>
<accession>A0ABM1MBY3</accession>
<dbReference type="GeneID" id="108559348"/>
<evidence type="ECO:0000313" key="2">
    <source>
        <dbReference type="Proteomes" id="UP000695000"/>
    </source>
</evidence>
<dbReference type="RefSeq" id="XP_017772083.1">
    <property type="nucleotide sequence ID" value="XM_017916594.1"/>
</dbReference>